<keyword evidence="5 14" id="KW-0028">Amino-acid biosynthesis</keyword>
<evidence type="ECO:0000256" key="2">
    <source>
        <dbReference type="ARBA" id="ARBA00005025"/>
    </source>
</evidence>
<dbReference type="CDD" id="cd02015">
    <property type="entry name" value="TPP_AHAS"/>
    <property type="match status" value="1"/>
</dbReference>
<evidence type="ECO:0000256" key="5">
    <source>
        <dbReference type="ARBA" id="ARBA00022605"/>
    </source>
</evidence>
<keyword evidence="10 14" id="KW-0460">Magnesium</keyword>
<dbReference type="InterPro" id="IPR012846">
    <property type="entry name" value="Acetolactate_synth_lsu"/>
</dbReference>
<evidence type="ECO:0000256" key="13">
    <source>
        <dbReference type="ARBA" id="ARBA00048670"/>
    </source>
</evidence>
<evidence type="ECO:0000256" key="4">
    <source>
        <dbReference type="ARBA" id="ARBA00013145"/>
    </source>
</evidence>
<dbReference type="PANTHER" id="PTHR18968:SF13">
    <property type="entry name" value="ACETOLACTATE SYNTHASE CATALYTIC SUBUNIT, MITOCHONDRIAL"/>
    <property type="match status" value="1"/>
</dbReference>
<evidence type="ECO:0000256" key="3">
    <source>
        <dbReference type="ARBA" id="ARBA00007812"/>
    </source>
</evidence>
<dbReference type="GO" id="GO:0009099">
    <property type="term" value="P:L-valine biosynthetic process"/>
    <property type="evidence" value="ECO:0007669"/>
    <property type="project" value="UniProtKB-UniPathway"/>
</dbReference>
<evidence type="ECO:0000259" key="16">
    <source>
        <dbReference type="Pfam" id="PF02775"/>
    </source>
</evidence>
<dbReference type="InterPro" id="IPR045229">
    <property type="entry name" value="TPP_enz"/>
</dbReference>
<dbReference type="PROSITE" id="PS00187">
    <property type="entry name" value="TPP_ENZYMES"/>
    <property type="match status" value="1"/>
</dbReference>
<sequence length="558" mass="61230">MKLSGAEILLESLKMEKVDIIFGYPGGAVLPIFDKLYDAPVKFILTRHEQGAAHAADGYARATGKVGVCLATSGPGATNLVTGIANAYMDSIPMVALTGQVKTFLIGNDAFQEADMVGITRPITKHNYLVRDAKDLARVIKEAFHIARTGRPGPVLIDIPSDVQLQQVEFNYPKEVNIRGYKPTYEGHIGQIKKAAKAILSSKRPIIYAGGGVIISNAAKELYELATKTHIPVTTTLLGMGAFPGTHELSLGMLGMHGTAYANHAIMESDLIVAIGARFDDRVTGKLDAFAPHAKIIHIDIDPANVSKNVDVDIPIVGDCKCVLKELNKFVKKVNASEWADKIEKWRDKHPLYYKKDEKLRPQYVIEQIYEATKGKAIICTEVGQNQMWSAQWYKYDEPRTFISSGGLGTMGYGFPAAIGAKFGRPDKTVIDIAGDGSIQMNIQELATAVSNKIPVKIMILNNGCLGMVRQWQELFYKKRYSYTCLKDNACPDFVKLAESYGAAGIRVKEKKDVRKAIDKALSIDNVVLIDFIVENEENVYPMAPAGEAINRMIEGMA</sequence>
<dbReference type="SUPFAM" id="SSF52467">
    <property type="entry name" value="DHS-like NAD/FAD-binding domain"/>
    <property type="match status" value="1"/>
</dbReference>
<keyword evidence="8 14" id="KW-0479">Metal-binding</keyword>
<evidence type="ECO:0000256" key="8">
    <source>
        <dbReference type="ARBA" id="ARBA00022723"/>
    </source>
</evidence>
<dbReference type="InterPro" id="IPR012000">
    <property type="entry name" value="Thiamin_PyroP_enz_cen_dom"/>
</dbReference>
<dbReference type="GO" id="GO:0009097">
    <property type="term" value="P:isoleucine biosynthetic process"/>
    <property type="evidence" value="ECO:0007669"/>
    <property type="project" value="UniProtKB-UniPathway"/>
</dbReference>
<evidence type="ECO:0000259" key="17">
    <source>
        <dbReference type="Pfam" id="PF02776"/>
    </source>
</evidence>
<dbReference type="InterPro" id="IPR012001">
    <property type="entry name" value="Thiamin_PyroP_enz_TPP-bd_dom"/>
</dbReference>
<evidence type="ECO:0000256" key="11">
    <source>
        <dbReference type="ARBA" id="ARBA00023052"/>
    </source>
</evidence>
<evidence type="ECO:0000256" key="12">
    <source>
        <dbReference type="ARBA" id="ARBA00023304"/>
    </source>
</evidence>
<evidence type="ECO:0000256" key="10">
    <source>
        <dbReference type="ARBA" id="ARBA00022842"/>
    </source>
</evidence>
<dbReference type="EMBL" id="PEWV01000067">
    <property type="protein sequence ID" value="PIU41203.1"/>
    <property type="molecule type" value="Genomic_DNA"/>
</dbReference>
<evidence type="ECO:0000256" key="14">
    <source>
        <dbReference type="RuleBase" id="RU003591"/>
    </source>
</evidence>
<evidence type="ECO:0000256" key="9">
    <source>
        <dbReference type="ARBA" id="ARBA00022827"/>
    </source>
</evidence>
<accession>A0A2J0KZG1</accession>
<reference evidence="18 19" key="1">
    <citation type="submission" date="2017-09" db="EMBL/GenBank/DDBJ databases">
        <title>Depth-based differentiation of microbial function through sediment-hosted aquifers and enrichment of novel symbionts in the deep terrestrial subsurface.</title>
        <authorList>
            <person name="Probst A.J."/>
            <person name="Ladd B."/>
            <person name="Jarett J.K."/>
            <person name="Geller-Mcgrath D.E."/>
            <person name="Sieber C.M."/>
            <person name="Emerson J.B."/>
            <person name="Anantharaman K."/>
            <person name="Thomas B.C."/>
            <person name="Malmstrom R."/>
            <person name="Stieglmeier M."/>
            <person name="Klingl A."/>
            <person name="Woyke T."/>
            <person name="Ryan C.M."/>
            <person name="Banfield J.F."/>
        </authorList>
    </citation>
    <scope>NUCLEOTIDE SEQUENCE [LARGE SCALE GENOMIC DNA]</scope>
    <source>
        <strain evidence="18">CG07_land_8_20_14_0_80_42_15</strain>
    </source>
</reference>
<dbReference type="Pfam" id="PF02775">
    <property type="entry name" value="TPP_enzyme_C"/>
    <property type="match status" value="1"/>
</dbReference>
<organism evidence="18 19">
    <name type="scientific">Candidatus Aquitaenariimonas noxiae</name>
    <dbReference type="NCBI Taxonomy" id="1974741"/>
    <lineage>
        <taxon>Bacteria</taxon>
        <taxon>Pseudomonadati</taxon>
        <taxon>Candidatus Omnitrophota</taxon>
        <taxon>Candidatus Aquitaenariimonas</taxon>
    </lineage>
</organism>
<keyword evidence="11 14" id="KW-0786">Thiamine pyrophosphate</keyword>
<comment type="cofactor">
    <cofactor evidence="14">
        <name>Mg(2+)</name>
        <dbReference type="ChEBI" id="CHEBI:18420"/>
    </cofactor>
    <text evidence="14">Binds 1 Mg(2+) ion per subunit.</text>
</comment>
<evidence type="ECO:0000259" key="15">
    <source>
        <dbReference type="Pfam" id="PF00205"/>
    </source>
</evidence>
<evidence type="ECO:0000313" key="18">
    <source>
        <dbReference type="EMBL" id="PIU41203.1"/>
    </source>
</evidence>
<comment type="catalytic activity">
    <reaction evidence="13 14">
        <text>2 pyruvate + H(+) = (2S)-2-acetolactate + CO2</text>
        <dbReference type="Rhea" id="RHEA:25249"/>
        <dbReference type="ChEBI" id="CHEBI:15361"/>
        <dbReference type="ChEBI" id="CHEBI:15378"/>
        <dbReference type="ChEBI" id="CHEBI:16526"/>
        <dbReference type="ChEBI" id="CHEBI:58476"/>
        <dbReference type="EC" id="2.2.1.6"/>
    </reaction>
</comment>
<proteinExistence type="inferred from homology"/>
<dbReference type="InterPro" id="IPR029061">
    <property type="entry name" value="THDP-binding"/>
</dbReference>
<comment type="pathway">
    <text evidence="2 14">Amino-acid biosynthesis; L-valine biosynthesis; L-valine from pyruvate: step 1/4.</text>
</comment>
<gene>
    <name evidence="18" type="primary">ilvB</name>
    <name evidence="18" type="ORF">COS99_06625</name>
</gene>
<dbReference type="SUPFAM" id="SSF52518">
    <property type="entry name" value="Thiamin diphosphate-binding fold (THDP-binding)"/>
    <property type="match status" value="2"/>
</dbReference>
<dbReference type="FunFam" id="3.40.50.970:FF:000007">
    <property type="entry name" value="Acetolactate synthase"/>
    <property type="match status" value="1"/>
</dbReference>
<dbReference type="AlphaFoldDB" id="A0A2J0KZG1"/>
<dbReference type="InterPro" id="IPR000399">
    <property type="entry name" value="TPP-bd_CS"/>
</dbReference>
<dbReference type="InterPro" id="IPR039368">
    <property type="entry name" value="AHAS_TPP"/>
</dbReference>
<dbReference type="CDD" id="cd07035">
    <property type="entry name" value="TPP_PYR_POX_like"/>
    <property type="match status" value="1"/>
</dbReference>
<dbReference type="InterPro" id="IPR011766">
    <property type="entry name" value="TPP_enzyme_TPP-bd"/>
</dbReference>
<comment type="pathway">
    <text evidence="1 14">Amino-acid biosynthesis; L-isoleucine biosynthesis; L-isoleucine from 2-oxobutanoate: step 1/4.</text>
</comment>
<keyword evidence="6" id="KW-0285">Flavoprotein</keyword>
<keyword evidence="12 14" id="KW-0100">Branched-chain amino acid biosynthesis</keyword>
<evidence type="ECO:0000256" key="7">
    <source>
        <dbReference type="ARBA" id="ARBA00022679"/>
    </source>
</evidence>
<evidence type="ECO:0000256" key="1">
    <source>
        <dbReference type="ARBA" id="ARBA00004974"/>
    </source>
</evidence>
<dbReference type="NCBIfam" id="TIGR00118">
    <property type="entry name" value="acolac_lg"/>
    <property type="match status" value="1"/>
</dbReference>
<feature type="domain" description="Thiamine pyrophosphate enzyme N-terminal TPP-binding" evidence="17">
    <location>
        <begin position="4"/>
        <end position="116"/>
    </location>
</feature>
<feature type="domain" description="Thiamine pyrophosphate enzyme central" evidence="15">
    <location>
        <begin position="192"/>
        <end position="327"/>
    </location>
</feature>
<dbReference type="PANTHER" id="PTHR18968">
    <property type="entry name" value="THIAMINE PYROPHOSPHATE ENZYMES"/>
    <property type="match status" value="1"/>
</dbReference>
<dbReference type="UniPathway" id="UPA00049">
    <property type="reaction ID" value="UER00059"/>
</dbReference>
<dbReference type="Gene3D" id="3.40.50.1220">
    <property type="entry name" value="TPP-binding domain"/>
    <property type="match status" value="1"/>
</dbReference>
<comment type="caution">
    <text evidence="18">The sequence shown here is derived from an EMBL/GenBank/DDBJ whole genome shotgun (WGS) entry which is preliminary data.</text>
</comment>
<comment type="similarity">
    <text evidence="3 14">Belongs to the TPP enzyme family.</text>
</comment>
<dbReference type="GO" id="GO:0030976">
    <property type="term" value="F:thiamine pyrophosphate binding"/>
    <property type="evidence" value="ECO:0007669"/>
    <property type="project" value="UniProtKB-UniRule"/>
</dbReference>
<dbReference type="GO" id="GO:0003984">
    <property type="term" value="F:acetolactate synthase activity"/>
    <property type="evidence" value="ECO:0007669"/>
    <property type="project" value="UniProtKB-EC"/>
</dbReference>
<keyword evidence="7 14" id="KW-0808">Transferase</keyword>
<dbReference type="Pfam" id="PF02776">
    <property type="entry name" value="TPP_enzyme_N"/>
    <property type="match status" value="1"/>
</dbReference>
<protein>
    <recommendedName>
        <fullName evidence="4 14">Acetolactate synthase</fullName>
        <ecNumber evidence="4 14">2.2.1.6</ecNumber>
    </recommendedName>
</protein>
<dbReference type="GO" id="GO:0005948">
    <property type="term" value="C:acetolactate synthase complex"/>
    <property type="evidence" value="ECO:0007669"/>
    <property type="project" value="UniProtKB-ARBA"/>
</dbReference>
<evidence type="ECO:0000256" key="6">
    <source>
        <dbReference type="ARBA" id="ARBA00022630"/>
    </source>
</evidence>
<feature type="domain" description="Thiamine pyrophosphate enzyme TPP-binding" evidence="16">
    <location>
        <begin position="383"/>
        <end position="532"/>
    </location>
</feature>
<dbReference type="Proteomes" id="UP000230052">
    <property type="component" value="Unassembled WGS sequence"/>
</dbReference>
<dbReference type="Gene3D" id="3.40.50.970">
    <property type="match status" value="2"/>
</dbReference>
<evidence type="ECO:0000313" key="19">
    <source>
        <dbReference type="Proteomes" id="UP000230052"/>
    </source>
</evidence>
<name>A0A2J0KZG1_9BACT</name>
<dbReference type="FunFam" id="3.40.50.1220:FF:000008">
    <property type="entry name" value="Acetolactate synthase"/>
    <property type="match status" value="1"/>
</dbReference>
<dbReference type="FunFam" id="3.40.50.970:FF:000016">
    <property type="entry name" value="Acetolactate synthase"/>
    <property type="match status" value="1"/>
</dbReference>
<keyword evidence="9" id="KW-0274">FAD</keyword>
<dbReference type="EC" id="2.2.1.6" evidence="4 14"/>
<comment type="cofactor">
    <cofactor evidence="14">
        <name>thiamine diphosphate</name>
        <dbReference type="ChEBI" id="CHEBI:58937"/>
    </cofactor>
    <text evidence="14">Binds 1 thiamine pyrophosphate per subunit.</text>
</comment>
<dbReference type="GO" id="GO:0000287">
    <property type="term" value="F:magnesium ion binding"/>
    <property type="evidence" value="ECO:0007669"/>
    <property type="project" value="UniProtKB-UniRule"/>
</dbReference>
<dbReference type="UniPathway" id="UPA00047">
    <property type="reaction ID" value="UER00055"/>
</dbReference>
<dbReference type="Pfam" id="PF00205">
    <property type="entry name" value="TPP_enzyme_M"/>
    <property type="match status" value="1"/>
</dbReference>
<dbReference type="GO" id="GO:0050660">
    <property type="term" value="F:flavin adenine dinucleotide binding"/>
    <property type="evidence" value="ECO:0007669"/>
    <property type="project" value="InterPro"/>
</dbReference>
<dbReference type="InterPro" id="IPR029035">
    <property type="entry name" value="DHS-like_NAD/FAD-binding_dom"/>
</dbReference>